<reference evidence="1 2" key="1">
    <citation type="journal article" date="2004" name="Science">
        <title>The genome of the diatom Thalassiosira pseudonana: ecology, evolution, and metabolism.</title>
        <authorList>
            <person name="Armbrust E.V."/>
            <person name="Berges J.A."/>
            <person name="Bowler C."/>
            <person name="Green B.R."/>
            <person name="Martinez D."/>
            <person name="Putnam N.H."/>
            <person name="Zhou S."/>
            <person name="Allen A.E."/>
            <person name="Apt K.E."/>
            <person name="Bechner M."/>
            <person name="Brzezinski M.A."/>
            <person name="Chaal B.K."/>
            <person name="Chiovitti A."/>
            <person name="Davis A.K."/>
            <person name="Demarest M.S."/>
            <person name="Detter J.C."/>
            <person name="Glavina T."/>
            <person name="Goodstein D."/>
            <person name="Hadi M.Z."/>
            <person name="Hellsten U."/>
            <person name="Hildebrand M."/>
            <person name="Jenkins B.D."/>
            <person name="Jurka J."/>
            <person name="Kapitonov V.V."/>
            <person name="Kroger N."/>
            <person name="Lau W.W."/>
            <person name="Lane T.W."/>
            <person name="Larimer F.W."/>
            <person name="Lippmeier J.C."/>
            <person name="Lucas S."/>
            <person name="Medina M."/>
            <person name="Montsant A."/>
            <person name="Obornik M."/>
            <person name="Parker M.S."/>
            <person name="Palenik B."/>
            <person name="Pazour G.J."/>
            <person name="Richardson P.M."/>
            <person name="Rynearson T.A."/>
            <person name="Saito M.A."/>
            <person name="Schwartz D.C."/>
            <person name="Thamatrakoln K."/>
            <person name="Valentin K."/>
            <person name="Vardi A."/>
            <person name="Wilkerson F.P."/>
            <person name="Rokhsar D.S."/>
        </authorList>
    </citation>
    <scope>NUCLEOTIDE SEQUENCE [LARGE SCALE GENOMIC DNA]</scope>
    <source>
        <strain evidence="1 2">CCMP1335</strain>
    </source>
</reference>
<name>B8LE00_THAPS</name>
<dbReference type="InParanoid" id="B8LE00"/>
<dbReference type="AlphaFoldDB" id="B8LE00"/>
<dbReference type="Proteomes" id="UP000001449">
    <property type="component" value="Unassembled WGS sequence"/>
</dbReference>
<dbReference type="RefSeq" id="XP_002297256.1">
    <property type="nucleotide sequence ID" value="XM_002297220.1"/>
</dbReference>
<evidence type="ECO:0000313" key="1">
    <source>
        <dbReference type="EMBL" id="EED86447.1"/>
    </source>
</evidence>
<accession>B8LE00</accession>
<keyword evidence="2" id="KW-1185">Reference proteome</keyword>
<dbReference type="PaxDb" id="35128-Thapsdraft648"/>
<gene>
    <name evidence="1" type="ORF">THAPSDRAFT_bd648</name>
</gene>
<evidence type="ECO:0000313" key="2">
    <source>
        <dbReference type="Proteomes" id="UP000001449"/>
    </source>
</evidence>
<sequence>MRHVDQRQSGSTVCPSGLTTCSSDLSGVSIRVVSDDGNFDKEDLEAAYNDAFAVSSSEVTNGSGVVTKCINHAVSANGYIAIDKYTSGSETVYLAQTYSDVSATIVLRVREIPFP</sequence>
<protein>
    <submittedName>
        <fullName evidence="1">Uncharacterized protein</fullName>
    </submittedName>
</protein>
<dbReference type="HOGENOM" id="CLU_2113877_0_0_1"/>
<dbReference type="GeneID" id="7444446"/>
<dbReference type="KEGG" id="tps:THAPSDRAFT_bd648"/>
<proteinExistence type="predicted"/>
<organism evidence="1 2">
    <name type="scientific">Thalassiosira pseudonana</name>
    <name type="common">Marine diatom</name>
    <name type="synonym">Cyclotella nana</name>
    <dbReference type="NCBI Taxonomy" id="35128"/>
    <lineage>
        <taxon>Eukaryota</taxon>
        <taxon>Sar</taxon>
        <taxon>Stramenopiles</taxon>
        <taxon>Ochrophyta</taxon>
        <taxon>Bacillariophyta</taxon>
        <taxon>Coscinodiscophyceae</taxon>
        <taxon>Thalassiosirophycidae</taxon>
        <taxon>Thalassiosirales</taxon>
        <taxon>Thalassiosiraceae</taxon>
        <taxon>Thalassiosira</taxon>
    </lineage>
</organism>
<reference evidence="1 2" key="2">
    <citation type="journal article" date="2008" name="Nature">
        <title>The Phaeodactylum genome reveals the evolutionary history of diatom genomes.</title>
        <authorList>
            <person name="Bowler C."/>
            <person name="Allen A.E."/>
            <person name="Badger J.H."/>
            <person name="Grimwood J."/>
            <person name="Jabbari K."/>
            <person name="Kuo A."/>
            <person name="Maheswari U."/>
            <person name="Martens C."/>
            <person name="Maumus F."/>
            <person name="Otillar R.P."/>
            <person name="Rayko E."/>
            <person name="Salamov A."/>
            <person name="Vandepoele K."/>
            <person name="Beszteri B."/>
            <person name="Gruber A."/>
            <person name="Heijde M."/>
            <person name="Katinka M."/>
            <person name="Mock T."/>
            <person name="Valentin K."/>
            <person name="Verret F."/>
            <person name="Berges J.A."/>
            <person name="Brownlee C."/>
            <person name="Cadoret J.P."/>
            <person name="Chiovitti A."/>
            <person name="Choi C.J."/>
            <person name="Coesel S."/>
            <person name="De Martino A."/>
            <person name="Detter J.C."/>
            <person name="Durkin C."/>
            <person name="Falciatore A."/>
            <person name="Fournet J."/>
            <person name="Haruta M."/>
            <person name="Huysman M.J."/>
            <person name="Jenkins B.D."/>
            <person name="Jiroutova K."/>
            <person name="Jorgensen R.E."/>
            <person name="Joubert Y."/>
            <person name="Kaplan A."/>
            <person name="Kroger N."/>
            <person name="Kroth P.G."/>
            <person name="La Roche J."/>
            <person name="Lindquist E."/>
            <person name="Lommer M."/>
            <person name="Martin-Jezequel V."/>
            <person name="Lopez P.J."/>
            <person name="Lucas S."/>
            <person name="Mangogna M."/>
            <person name="McGinnis K."/>
            <person name="Medlin L.K."/>
            <person name="Montsant A."/>
            <person name="Oudot-Le Secq M.P."/>
            <person name="Napoli C."/>
            <person name="Obornik M."/>
            <person name="Parker M.S."/>
            <person name="Petit J.L."/>
            <person name="Porcel B.M."/>
            <person name="Poulsen N."/>
            <person name="Robison M."/>
            <person name="Rychlewski L."/>
            <person name="Rynearson T.A."/>
            <person name="Schmutz J."/>
            <person name="Shapiro H."/>
            <person name="Siaut M."/>
            <person name="Stanley M."/>
            <person name="Sussman M.R."/>
            <person name="Taylor A.R."/>
            <person name="Vardi A."/>
            <person name="von Dassow P."/>
            <person name="Vyverman W."/>
            <person name="Willis A."/>
            <person name="Wyrwicz L.S."/>
            <person name="Rokhsar D.S."/>
            <person name="Weissenbach J."/>
            <person name="Armbrust E.V."/>
            <person name="Green B.R."/>
            <person name="Van de Peer Y."/>
            <person name="Grigoriev I.V."/>
        </authorList>
    </citation>
    <scope>NUCLEOTIDE SEQUENCE [LARGE SCALE GENOMIC DNA]</scope>
    <source>
        <strain evidence="1 2">CCMP1335</strain>
    </source>
</reference>
<dbReference type="EMBL" id="DS999426">
    <property type="protein sequence ID" value="EED86447.1"/>
    <property type="molecule type" value="Genomic_DNA"/>
</dbReference>